<dbReference type="Proteomes" id="UP000465302">
    <property type="component" value="Unassembled WGS sequence"/>
</dbReference>
<feature type="transmembrane region" description="Helical" evidence="1">
    <location>
        <begin position="202"/>
        <end position="224"/>
    </location>
</feature>
<comment type="caution">
    <text evidence="2">The sequence shown here is derived from an EMBL/GenBank/DDBJ whole genome shotgun (WGS) entry which is preliminary data.</text>
</comment>
<feature type="transmembrane region" description="Helical" evidence="1">
    <location>
        <begin position="12"/>
        <end position="32"/>
    </location>
</feature>
<reference evidence="2 3" key="1">
    <citation type="journal article" date="2019" name="Emerg. Microbes Infect.">
        <title>Comprehensive subspecies identification of 175 nontuberculous mycobacteria species based on 7547 genomic profiles.</title>
        <authorList>
            <person name="Matsumoto Y."/>
            <person name="Kinjo T."/>
            <person name="Motooka D."/>
            <person name="Nabeya D."/>
            <person name="Jung N."/>
            <person name="Uechi K."/>
            <person name="Horii T."/>
            <person name="Iida T."/>
            <person name="Fujita J."/>
            <person name="Nakamura S."/>
        </authorList>
    </citation>
    <scope>NUCLEOTIDE SEQUENCE [LARGE SCALE GENOMIC DNA]</scope>
    <source>
        <strain evidence="2 3">JCM 6377</strain>
    </source>
</reference>
<evidence type="ECO:0000313" key="2">
    <source>
        <dbReference type="EMBL" id="GFG54173.1"/>
    </source>
</evidence>
<evidence type="ECO:0000256" key="1">
    <source>
        <dbReference type="SAM" id="Phobius"/>
    </source>
</evidence>
<keyword evidence="1" id="KW-0472">Membrane</keyword>
<keyword evidence="1" id="KW-1133">Transmembrane helix</keyword>
<keyword evidence="1" id="KW-0812">Transmembrane</keyword>
<feature type="transmembrane region" description="Helical" evidence="1">
    <location>
        <begin position="89"/>
        <end position="113"/>
    </location>
</feature>
<gene>
    <name evidence="2" type="ORF">MAGR_56140</name>
</gene>
<dbReference type="AlphaFoldDB" id="A0A7I9W8Y9"/>
<evidence type="ECO:0008006" key="4">
    <source>
        <dbReference type="Google" id="ProtNLM"/>
    </source>
</evidence>
<organism evidence="2 3">
    <name type="scientific">Mycolicibacterium agri</name>
    <name type="common">Mycobacterium agri</name>
    <dbReference type="NCBI Taxonomy" id="36811"/>
    <lineage>
        <taxon>Bacteria</taxon>
        <taxon>Bacillati</taxon>
        <taxon>Actinomycetota</taxon>
        <taxon>Actinomycetes</taxon>
        <taxon>Mycobacteriales</taxon>
        <taxon>Mycobacteriaceae</taxon>
        <taxon>Mycolicibacterium</taxon>
    </lineage>
</organism>
<feature type="transmembrane region" description="Helical" evidence="1">
    <location>
        <begin position="169"/>
        <end position="190"/>
    </location>
</feature>
<proteinExistence type="predicted"/>
<name>A0A7I9W8Y9_MYCAG</name>
<dbReference type="EMBL" id="BLKS01000001">
    <property type="protein sequence ID" value="GFG54173.1"/>
    <property type="molecule type" value="Genomic_DNA"/>
</dbReference>
<sequence>MELKLQRIGAWCGIVMIVLFSVFFSVMARLFPPLSPTASADEITDFLVQHKIWIRFGIAGSLLAVVVAFPFLAAICLRIRRVEGRWGMLAVTQLLAAAVFVPAFIFAFIILAAAAFRPDQRPPEITLALDDLFWLWFVGIAGTIIVQNLTLAVAAFVDTTEPRTFPRWYGYLNLWVATLSLPGGMTVVFNDGPLAWNGVFSFYIPGAALLIWLFASTFVIAGSVKAQQAAEAHLVAA</sequence>
<accession>A0A7I9W8Y9</accession>
<evidence type="ECO:0000313" key="3">
    <source>
        <dbReference type="Proteomes" id="UP000465302"/>
    </source>
</evidence>
<feature type="transmembrane region" description="Helical" evidence="1">
    <location>
        <begin position="52"/>
        <end position="77"/>
    </location>
</feature>
<feature type="transmembrane region" description="Helical" evidence="1">
    <location>
        <begin position="133"/>
        <end position="157"/>
    </location>
</feature>
<protein>
    <recommendedName>
        <fullName evidence="4">DUF4386 domain-containing protein</fullName>
    </recommendedName>
</protein>